<dbReference type="Proteomes" id="UP000324324">
    <property type="component" value="Unassembled WGS sequence"/>
</dbReference>
<evidence type="ECO:0000256" key="1">
    <source>
        <dbReference type="SAM" id="MobiDB-lite"/>
    </source>
</evidence>
<feature type="region of interest" description="Disordered" evidence="1">
    <location>
        <begin position="127"/>
        <end position="147"/>
    </location>
</feature>
<dbReference type="AlphaFoldDB" id="A0A5M8B1C3"/>
<protein>
    <recommendedName>
        <fullName evidence="4">DUF2383 domain-containing protein</fullName>
    </recommendedName>
</protein>
<reference evidence="2 3" key="1">
    <citation type="submission" date="2019-09" db="EMBL/GenBank/DDBJ databases">
        <title>Isolation of a novel species in the genus Cupriavidus from patients with sepsis using whole genome sequencing.</title>
        <authorList>
            <person name="Kweon O.J."/>
            <person name="Lee M.-K."/>
        </authorList>
    </citation>
    <scope>NUCLEOTIDE SEQUENCE [LARGE SCALE GENOMIC DNA]</scope>
    <source>
        <strain evidence="2 3">MKL-01</strain>
    </source>
</reference>
<comment type="caution">
    <text evidence="2">The sequence shown here is derived from an EMBL/GenBank/DDBJ whole genome shotgun (WGS) entry which is preliminary data.</text>
</comment>
<feature type="compositionally biased region" description="Low complexity" evidence="1">
    <location>
        <begin position="49"/>
        <end position="61"/>
    </location>
</feature>
<dbReference type="RefSeq" id="WP_149318057.1">
    <property type="nucleotide sequence ID" value="NZ_VWRN01000017.1"/>
</dbReference>
<evidence type="ECO:0000313" key="3">
    <source>
        <dbReference type="Proteomes" id="UP000324324"/>
    </source>
</evidence>
<evidence type="ECO:0008006" key="4">
    <source>
        <dbReference type="Google" id="ProtNLM"/>
    </source>
</evidence>
<feature type="compositionally biased region" description="Polar residues" evidence="1">
    <location>
        <begin position="128"/>
        <end position="139"/>
    </location>
</feature>
<dbReference type="EMBL" id="VWRN01000017">
    <property type="protein sequence ID" value="KAA6129607.1"/>
    <property type="molecule type" value="Genomic_DNA"/>
</dbReference>
<keyword evidence="3" id="KW-1185">Reference proteome</keyword>
<evidence type="ECO:0000313" key="2">
    <source>
        <dbReference type="EMBL" id="KAA6129607.1"/>
    </source>
</evidence>
<proteinExistence type="predicted"/>
<sequence length="147" mass="15966">MLAALGELAALCGQSLEAASVSAADPQLRALLIHRANLQRRAAADLSQRAAGTPAAPPRGDGAAHRERPGDTPLQLACRRAGRSVAACGALLRGELEDPMLRPWLIRYYHEAADLLRVLEQLTREQYPATTRRSPSRPTVNRPLPHR</sequence>
<accession>A0A5M8B1C3</accession>
<feature type="region of interest" description="Disordered" evidence="1">
    <location>
        <begin position="44"/>
        <end position="76"/>
    </location>
</feature>
<gene>
    <name evidence="2" type="ORF">F1599_04795</name>
</gene>
<organism evidence="2 3">
    <name type="scientific">Cupriavidus cauae</name>
    <dbReference type="NCBI Taxonomy" id="2608999"/>
    <lineage>
        <taxon>Bacteria</taxon>
        <taxon>Pseudomonadati</taxon>
        <taxon>Pseudomonadota</taxon>
        <taxon>Betaproteobacteria</taxon>
        <taxon>Burkholderiales</taxon>
        <taxon>Burkholderiaceae</taxon>
        <taxon>Cupriavidus</taxon>
    </lineage>
</organism>
<name>A0A5M8B1C3_9BURK</name>